<accession>A0AAV4QHY0</accession>
<evidence type="ECO:0000256" key="1">
    <source>
        <dbReference type="SAM" id="MobiDB-lite"/>
    </source>
</evidence>
<feature type="compositionally biased region" description="Basic and acidic residues" evidence="1">
    <location>
        <begin position="19"/>
        <end position="28"/>
    </location>
</feature>
<dbReference type="EMBL" id="BPLQ01004409">
    <property type="protein sequence ID" value="GIY07869.1"/>
    <property type="molecule type" value="Genomic_DNA"/>
</dbReference>
<gene>
    <name evidence="2" type="ORF">CDAR_238641</name>
</gene>
<keyword evidence="3" id="KW-1185">Reference proteome</keyword>
<protein>
    <submittedName>
        <fullName evidence="2">Uncharacterized protein</fullName>
    </submittedName>
</protein>
<comment type="caution">
    <text evidence="2">The sequence shown here is derived from an EMBL/GenBank/DDBJ whole genome shotgun (WGS) entry which is preliminary data.</text>
</comment>
<name>A0AAV4QHY0_9ARAC</name>
<evidence type="ECO:0000313" key="2">
    <source>
        <dbReference type="EMBL" id="GIY07869.1"/>
    </source>
</evidence>
<organism evidence="2 3">
    <name type="scientific">Caerostris darwini</name>
    <dbReference type="NCBI Taxonomy" id="1538125"/>
    <lineage>
        <taxon>Eukaryota</taxon>
        <taxon>Metazoa</taxon>
        <taxon>Ecdysozoa</taxon>
        <taxon>Arthropoda</taxon>
        <taxon>Chelicerata</taxon>
        <taxon>Arachnida</taxon>
        <taxon>Araneae</taxon>
        <taxon>Araneomorphae</taxon>
        <taxon>Entelegynae</taxon>
        <taxon>Araneoidea</taxon>
        <taxon>Araneidae</taxon>
        <taxon>Caerostris</taxon>
    </lineage>
</organism>
<dbReference type="AlphaFoldDB" id="A0AAV4QHY0"/>
<dbReference type="Proteomes" id="UP001054837">
    <property type="component" value="Unassembled WGS sequence"/>
</dbReference>
<feature type="region of interest" description="Disordered" evidence="1">
    <location>
        <begin position="1"/>
        <end position="33"/>
    </location>
</feature>
<evidence type="ECO:0000313" key="3">
    <source>
        <dbReference type="Proteomes" id="UP001054837"/>
    </source>
</evidence>
<reference evidence="2 3" key="1">
    <citation type="submission" date="2021-06" db="EMBL/GenBank/DDBJ databases">
        <title>Caerostris darwini draft genome.</title>
        <authorList>
            <person name="Kono N."/>
            <person name="Arakawa K."/>
        </authorList>
    </citation>
    <scope>NUCLEOTIDE SEQUENCE [LARGE SCALE GENOMIC DNA]</scope>
</reference>
<sequence length="99" mass="11166">MLPSTPPNPISESGFFLPHSDDPNDEKPTNGNSMSRLRYIYTQPNMFVLLNVLEVMASKCLDSNVPEWCQGQRTSIKFGHGYLGGRFKNFILIKSTTQI</sequence>
<proteinExistence type="predicted"/>